<dbReference type="Proteomes" id="UP001165082">
    <property type="component" value="Unassembled WGS sequence"/>
</dbReference>
<accession>A0A9W7DR52</accession>
<keyword evidence="3" id="KW-1185">Reference proteome</keyword>
<dbReference type="OrthoDB" id="10544081at2759"/>
<reference evidence="2" key="1">
    <citation type="submission" date="2022-07" db="EMBL/GenBank/DDBJ databases">
        <title>Genome analysis of Parmales, a sister group of diatoms, reveals the evolutionary specialization of diatoms from phago-mixotrophs to photoautotrophs.</title>
        <authorList>
            <person name="Ban H."/>
            <person name="Sato S."/>
            <person name="Yoshikawa S."/>
            <person name="Kazumasa Y."/>
            <person name="Nakamura Y."/>
            <person name="Ichinomiya M."/>
            <person name="Saitoh K."/>
            <person name="Sato N."/>
            <person name="Blanc-Mathieu R."/>
            <person name="Endo H."/>
            <person name="Kuwata A."/>
            <person name="Ogata H."/>
        </authorList>
    </citation>
    <scope>NUCLEOTIDE SEQUENCE</scope>
</reference>
<sequence length="516" mass="59559">MQGETPLEECLQISGLCIDDILSQFEVEPAAVVEASPVPETMVSDENVVAASQAIDNILGEFEIDLGASGEGSIGDIENKGDAINLERKKPKTPPKRDKKVRGLRRPNNYKGKYKEGGMGGGEEVVMKPLKPAPPVPNSRFLKERETKRMEEEKLAIKAKKRVAKMKREKKLRELKKKAEQLAEQRALTETLEMEVKLRKDKARQAELRMEEDRKARAKALEEKKKRMEMRKKRRSRDSEPSAPAAVPSIPSAGREEREGGGKVRKRKPLFERMQKKAEERQRLAEKRKVERAMIERKKKFNNRRREEEEMQRRRERIRKKQAKRMVEGKQRDGGGNAFRRRRFNPNRERKEKEEEEHRKAEERRRRLEKKREYSERIRLGGVGGHRAKQRVVETASDIGFRQSPRVSDDGAISLPAIRVGAGKREGGGSVWKNAPVREGITSEMLTAHEREERMAAERRERSVDVVRRRRELSALTARVATREPKGEDGWLEEVMVEDEEDARLESMYRHSSLAS</sequence>
<feature type="compositionally biased region" description="Basic and acidic residues" evidence="1">
    <location>
        <begin position="304"/>
        <end position="313"/>
    </location>
</feature>
<feature type="non-terminal residue" evidence="2">
    <location>
        <position position="1"/>
    </location>
</feature>
<feature type="compositionally biased region" description="Low complexity" evidence="1">
    <location>
        <begin position="241"/>
        <end position="253"/>
    </location>
</feature>
<protein>
    <submittedName>
        <fullName evidence="2">Uncharacterized protein</fullName>
    </submittedName>
</protein>
<feature type="compositionally biased region" description="Basic and acidic residues" evidence="1">
    <location>
        <begin position="201"/>
        <end position="226"/>
    </location>
</feature>
<feature type="region of interest" description="Disordered" evidence="1">
    <location>
        <begin position="443"/>
        <end position="463"/>
    </location>
</feature>
<feature type="compositionally biased region" description="Basic and acidic residues" evidence="1">
    <location>
        <begin position="447"/>
        <end position="463"/>
    </location>
</feature>
<proteinExistence type="predicted"/>
<feature type="compositionally biased region" description="Basic and acidic residues" evidence="1">
    <location>
        <begin position="346"/>
        <end position="375"/>
    </location>
</feature>
<evidence type="ECO:0000313" key="3">
    <source>
        <dbReference type="Proteomes" id="UP001165082"/>
    </source>
</evidence>
<dbReference type="EMBL" id="BRXZ01000728">
    <property type="protein sequence ID" value="GMH52158.1"/>
    <property type="molecule type" value="Genomic_DNA"/>
</dbReference>
<organism evidence="2 3">
    <name type="scientific">Triparma retinervis</name>
    <dbReference type="NCBI Taxonomy" id="2557542"/>
    <lineage>
        <taxon>Eukaryota</taxon>
        <taxon>Sar</taxon>
        <taxon>Stramenopiles</taxon>
        <taxon>Ochrophyta</taxon>
        <taxon>Bolidophyceae</taxon>
        <taxon>Parmales</taxon>
        <taxon>Triparmaceae</taxon>
        <taxon>Triparma</taxon>
    </lineage>
</organism>
<feature type="compositionally biased region" description="Basic residues" evidence="1">
    <location>
        <begin position="89"/>
        <end position="105"/>
    </location>
</feature>
<name>A0A9W7DR52_9STRA</name>
<comment type="caution">
    <text evidence="2">The sequence shown here is derived from an EMBL/GenBank/DDBJ whole genome shotgun (WGS) entry which is preliminary data.</text>
</comment>
<evidence type="ECO:0000256" key="1">
    <source>
        <dbReference type="SAM" id="MobiDB-lite"/>
    </source>
</evidence>
<feature type="region of interest" description="Disordered" evidence="1">
    <location>
        <begin position="201"/>
        <end position="375"/>
    </location>
</feature>
<gene>
    <name evidence="2" type="ORF">TrRE_jg8787</name>
</gene>
<feature type="compositionally biased region" description="Basic residues" evidence="1">
    <location>
        <begin position="227"/>
        <end position="236"/>
    </location>
</feature>
<feature type="compositionally biased region" description="Basic and acidic residues" evidence="1">
    <location>
        <begin position="77"/>
        <end position="88"/>
    </location>
</feature>
<feature type="compositionally biased region" description="Basic and acidic residues" evidence="1">
    <location>
        <begin position="269"/>
        <end position="296"/>
    </location>
</feature>
<feature type="region of interest" description="Disordered" evidence="1">
    <location>
        <begin position="70"/>
        <end position="152"/>
    </location>
</feature>
<feature type="compositionally biased region" description="Basic and acidic residues" evidence="1">
    <location>
        <begin position="141"/>
        <end position="152"/>
    </location>
</feature>
<evidence type="ECO:0000313" key="2">
    <source>
        <dbReference type="EMBL" id="GMH52158.1"/>
    </source>
</evidence>
<dbReference type="AlphaFoldDB" id="A0A9W7DR52"/>
<feature type="compositionally biased region" description="Basic residues" evidence="1">
    <location>
        <begin position="314"/>
        <end position="324"/>
    </location>
</feature>